<dbReference type="Proteomes" id="UP000494256">
    <property type="component" value="Unassembled WGS sequence"/>
</dbReference>
<comment type="caution">
    <text evidence="1">The sequence shown here is derived from an EMBL/GenBank/DDBJ whole genome shotgun (WGS) entry which is preliminary data.</text>
</comment>
<evidence type="ECO:0000313" key="1">
    <source>
        <dbReference type="EMBL" id="CAB3220287.1"/>
    </source>
</evidence>
<sequence>MALVLRKAVLPKNISLLKWIKGRPLATAAKRSDATAISTLGPRLTVKEQVKSMLRDMSAIKIKKPQPVEQEKAKTPISLHKSNSCPCLLPSRGTEEGFVCRYHQSWLPRTKSAIFPSQSQAHERGSANLSPPHIQSCFMPSQAEQWPCLQH</sequence>
<accession>A0A8S0YM85</accession>
<protein>
    <submittedName>
        <fullName evidence="1">Uncharacterized protein</fullName>
    </submittedName>
</protein>
<proteinExistence type="predicted"/>
<dbReference type="AlphaFoldDB" id="A0A8S0YM85"/>
<dbReference type="OrthoDB" id="1652964at2759"/>
<organism evidence="1 2">
    <name type="scientific">Arctia plantaginis</name>
    <name type="common">Wood tiger moth</name>
    <name type="synonym">Phalaena plantaginis</name>
    <dbReference type="NCBI Taxonomy" id="874455"/>
    <lineage>
        <taxon>Eukaryota</taxon>
        <taxon>Metazoa</taxon>
        <taxon>Ecdysozoa</taxon>
        <taxon>Arthropoda</taxon>
        <taxon>Hexapoda</taxon>
        <taxon>Insecta</taxon>
        <taxon>Pterygota</taxon>
        <taxon>Neoptera</taxon>
        <taxon>Endopterygota</taxon>
        <taxon>Lepidoptera</taxon>
        <taxon>Glossata</taxon>
        <taxon>Ditrysia</taxon>
        <taxon>Noctuoidea</taxon>
        <taxon>Erebidae</taxon>
        <taxon>Arctiinae</taxon>
        <taxon>Arctia</taxon>
    </lineage>
</organism>
<reference evidence="1 2" key="1">
    <citation type="submission" date="2020-04" db="EMBL/GenBank/DDBJ databases">
        <authorList>
            <person name="Wallbank WR R."/>
            <person name="Pardo Diaz C."/>
            <person name="Kozak K."/>
            <person name="Martin S."/>
            <person name="Jiggins C."/>
            <person name="Moest M."/>
            <person name="Warren A I."/>
            <person name="Byers J.R.P. K."/>
            <person name="Montejo-Kovacevich G."/>
            <person name="Yen C E."/>
        </authorList>
    </citation>
    <scope>NUCLEOTIDE SEQUENCE [LARGE SCALE GENOMIC DNA]</scope>
</reference>
<gene>
    <name evidence="1" type="ORF">APLA_LOCUS246</name>
</gene>
<dbReference type="EMBL" id="CADEBD010000037">
    <property type="protein sequence ID" value="CAB3220287.1"/>
    <property type="molecule type" value="Genomic_DNA"/>
</dbReference>
<evidence type="ECO:0000313" key="2">
    <source>
        <dbReference type="Proteomes" id="UP000494256"/>
    </source>
</evidence>
<name>A0A8S0YM85_ARCPL</name>